<dbReference type="InterPro" id="IPR020593">
    <property type="entry name" value="G-glutamylP_reductase_CS"/>
</dbReference>
<dbReference type="InterPro" id="IPR016161">
    <property type="entry name" value="Ald_DH/histidinol_DH"/>
</dbReference>
<dbReference type="EC" id="1.2.1.41" evidence="7"/>
<evidence type="ECO:0000256" key="5">
    <source>
        <dbReference type="ARBA" id="ARBA00023002"/>
    </source>
</evidence>
<dbReference type="FunFam" id="3.40.309.10:FF:000006">
    <property type="entry name" value="Gamma-glutamyl phosphate reductase"/>
    <property type="match status" value="1"/>
</dbReference>
<name>A0A3P3XQV6_9SPIR</name>
<dbReference type="NCBIfam" id="NF001221">
    <property type="entry name" value="PRK00197.1"/>
    <property type="match status" value="1"/>
</dbReference>
<accession>A0A3P3XQV6</accession>
<dbReference type="InterPro" id="IPR000965">
    <property type="entry name" value="GPR_dom"/>
</dbReference>
<keyword evidence="2 7" id="KW-0028">Amino-acid biosynthesis</keyword>
<reference evidence="9" key="1">
    <citation type="submission" date="2017-02" db="EMBL/GenBank/DDBJ databases">
        <authorList>
            <person name="Regsiter A."/>
            <person name="William W."/>
        </authorList>
    </citation>
    <scope>NUCLEOTIDE SEQUENCE</scope>
    <source>
        <strain evidence="9">BdmA 4</strain>
    </source>
</reference>
<dbReference type="GO" id="GO:0005737">
    <property type="term" value="C:cytoplasm"/>
    <property type="evidence" value="ECO:0007669"/>
    <property type="project" value="UniProtKB-SubCell"/>
</dbReference>
<dbReference type="AlphaFoldDB" id="A0A3P3XQV6"/>
<comment type="function">
    <text evidence="7">Catalyzes the NADPH-dependent reduction of L-glutamate 5-phosphate into L-glutamate 5-semialdehyde and phosphate. The product spontaneously undergoes cyclization to form 1-pyrroline-5-carboxylate.</text>
</comment>
<keyword evidence="3 7" id="KW-0641">Proline biosynthesis</keyword>
<dbReference type="InterPro" id="IPR012134">
    <property type="entry name" value="Glu-5-SA_DH"/>
</dbReference>
<dbReference type="SUPFAM" id="SSF53720">
    <property type="entry name" value="ALDH-like"/>
    <property type="match status" value="1"/>
</dbReference>
<dbReference type="GO" id="GO:0004350">
    <property type="term" value="F:glutamate-5-semialdehyde dehydrogenase activity"/>
    <property type="evidence" value="ECO:0007669"/>
    <property type="project" value="UniProtKB-UniRule"/>
</dbReference>
<sequence length="438" mass="47834">MNMQERLERAALAASLLLSAGTEVRNAALAHIARQLEAHRDELFHANQKDMDEARAGGLAAPLLKRLLFDEKKLSEVLSGIRGLRAMPDSVGKVLEARLLDEGLVLQRISCPIGLIAMIFESRPDALVQMASLAVKSGNAIVLKGGSEARESNQALASVIARAGEEAGLPTHWLTLLETREEISELLTFDQYVDLVIPRGSREFVAKIKATSRIPVLGHSDGVCHVYVHEDADPAMAAKIAVDSKTQYPATCNAAEVLLVHERYAEKGLVPLLRALSRVGVVLDVCERTAAMLEKARAEGEIVPHSLKSDADWSVEYLDLRMAVKIVDSLDEAIVHINRYGSGHTDTIVCTAFEAARRFLTEVDSASVYHNASTRFADGYRYGLGAEVGIATGKLHARGPMGLQGLLTYKWLLEGQGHIVEDYASGRRHFLHRDLPLD</sequence>
<dbReference type="Gene3D" id="3.40.605.10">
    <property type="entry name" value="Aldehyde Dehydrogenase, Chain A, domain 1"/>
    <property type="match status" value="1"/>
</dbReference>
<keyword evidence="5 7" id="KW-0560">Oxidoreductase</keyword>
<dbReference type="CDD" id="cd07079">
    <property type="entry name" value="ALDH_F18-19_ProA-GPR"/>
    <property type="match status" value="1"/>
</dbReference>
<gene>
    <name evidence="7 9" type="primary">proA</name>
    <name evidence="9" type="ORF">SPIRO4BDMA_50089</name>
</gene>
<dbReference type="InterPro" id="IPR015590">
    <property type="entry name" value="Aldehyde_DH_dom"/>
</dbReference>
<dbReference type="GO" id="GO:0050661">
    <property type="term" value="F:NADP binding"/>
    <property type="evidence" value="ECO:0007669"/>
    <property type="project" value="InterPro"/>
</dbReference>
<dbReference type="PROSITE" id="PS01223">
    <property type="entry name" value="PROA"/>
    <property type="match status" value="1"/>
</dbReference>
<dbReference type="HAMAP" id="MF_00412">
    <property type="entry name" value="ProA"/>
    <property type="match status" value="1"/>
</dbReference>
<evidence type="ECO:0000256" key="3">
    <source>
        <dbReference type="ARBA" id="ARBA00022650"/>
    </source>
</evidence>
<evidence type="ECO:0000256" key="4">
    <source>
        <dbReference type="ARBA" id="ARBA00022857"/>
    </source>
</evidence>
<dbReference type="PANTHER" id="PTHR11063:SF8">
    <property type="entry name" value="DELTA-1-PYRROLINE-5-CARBOXYLATE SYNTHASE"/>
    <property type="match status" value="1"/>
</dbReference>
<comment type="subcellular location">
    <subcellularLocation>
        <location evidence="7">Cytoplasm</location>
    </subcellularLocation>
</comment>
<organism evidence="9">
    <name type="scientific">uncultured spirochete</name>
    <dbReference type="NCBI Taxonomy" id="156406"/>
    <lineage>
        <taxon>Bacteria</taxon>
        <taxon>Pseudomonadati</taxon>
        <taxon>Spirochaetota</taxon>
        <taxon>Spirochaetia</taxon>
        <taxon>Spirochaetales</taxon>
        <taxon>environmental samples</taxon>
    </lineage>
</organism>
<evidence type="ECO:0000256" key="6">
    <source>
        <dbReference type="ARBA" id="ARBA00049024"/>
    </source>
</evidence>
<dbReference type="GO" id="GO:0055129">
    <property type="term" value="P:L-proline biosynthetic process"/>
    <property type="evidence" value="ECO:0007669"/>
    <property type="project" value="UniProtKB-UniRule"/>
</dbReference>
<evidence type="ECO:0000256" key="1">
    <source>
        <dbReference type="ARBA" id="ARBA00004985"/>
    </source>
</evidence>
<keyword evidence="4 7" id="KW-0521">NADP</keyword>
<comment type="catalytic activity">
    <reaction evidence="6 7">
        <text>L-glutamate 5-semialdehyde + phosphate + NADP(+) = L-glutamyl 5-phosphate + NADPH + H(+)</text>
        <dbReference type="Rhea" id="RHEA:19541"/>
        <dbReference type="ChEBI" id="CHEBI:15378"/>
        <dbReference type="ChEBI" id="CHEBI:43474"/>
        <dbReference type="ChEBI" id="CHEBI:57783"/>
        <dbReference type="ChEBI" id="CHEBI:58066"/>
        <dbReference type="ChEBI" id="CHEBI:58274"/>
        <dbReference type="ChEBI" id="CHEBI:58349"/>
        <dbReference type="EC" id="1.2.1.41"/>
    </reaction>
</comment>
<dbReference type="Pfam" id="PF00171">
    <property type="entry name" value="Aldedh"/>
    <property type="match status" value="1"/>
</dbReference>
<dbReference type="EMBL" id="FWDO01000005">
    <property type="protein sequence ID" value="SLM18574.1"/>
    <property type="molecule type" value="Genomic_DNA"/>
</dbReference>
<dbReference type="PIRSF" id="PIRSF000151">
    <property type="entry name" value="GPR"/>
    <property type="match status" value="1"/>
</dbReference>
<protein>
    <recommendedName>
        <fullName evidence="7">Gamma-glutamyl phosphate reductase</fullName>
        <shortName evidence="7">GPR</shortName>
        <ecNumber evidence="7">1.2.1.41</ecNumber>
    </recommendedName>
    <alternativeName>
        <fullName evidence="7">Glutamate-5-semialdehyde dehydrogenase</fullName>
    </alternativeName>
    <alternativeName>
        <fullName evidence="7">Glutamyl-gamma-semialdehyde dehydrogenase</fullName>
        <shortName evidence="7">GSA dehydrogenase</shortName>
    </alternativeName>
</protein>
<feature type="domain" description="Aldehyde dehydrogenase" evidence="8">
    <location>
        <begin position="18"/>
        <end position="277"/>
    </location>
</feature>
<keyword evidence="7" id="KW-0963">Cytoplasm</keyword>
<evidence type="ECO:0000256" key="7">
    <source>
        <dbReference type="HAMAP-Rule" id="MF_00412"/>
    </source>
</evidence>
<proteinExistence type="inferred from homology"/>
<dbReference type="Gene3D" id="3.40.309.10">
    <property type="entry name" value="Aldehyde Dehydrogenase, Chain A, domain 2"/>
    <property type="match status" value="1"/>
</dbReference>
<dbReference type="InterPro" id="IPR016163">
    <property type="entry name" value="Ald_DH_C"/>
</dbReference>
<dbReference type="PANTHER" id="PTHR11063">
    <property type="entry name" value="GLUTAMATE SEMIALDEHYDE DEHYDROGENASE"/>
    <property type="match status" value="1"/>
</dbReference>
<evidence type="ECO:0000313" key="9">
    <source>
        <dbReference type="EMBL" id="SLM18574.1"/>
    </source>
</evidence>
<evidence type="ECO:0000256" key="2">
    <source>
        <dbReference type="ARBA" id="ARBA00022605"/>
    </source>
</evidence>
<evidence type="ECO:0000259" key="8">
    <source>
        <dbReference type="Pfam" id="PF00171"/>
    </source>
</evidence>
<dbReference type="UniPathway" id="UPA00098">
    <property type="reaction ID" value="UER00360"/>
</dbReference>
<dbReference type="NCBIfam" id="TIGR00407">
    <property type="entry name" value="proA"/>
    <property type="match status" value="1"/>
</dbReference>
<comment type="similarity">
    <text evidence="7">Belongs to the gamma-glutamyl phosphate reductase family.</text>
</comment>
<comment type="pathway">
    <text evidence="1 7">Amino-acid biosynthesis; L-proline biosynthesis; L-glutamate 5-semialdehyde from L-glutamate: step 2/2.</text>
</comment>
<dbReference type="InterPro" id="IPR016162">
    <property type="entry name" value="Ald_DH_N"/>
</dbReference>